<dbReference type="EMBL" id="JAPZBR010000003">
    <property type="protein sequence ID" value="KAJ5357143.1"/>
    <property type="molecule type" value="Genomic_DNA"/>
</dbReference>
<evidence type="ECO:0000256" key="2">
    <source>
        <dbReference type="ARBA" id="ARBA00001832"/>
    </source>
</evidence>
<dbReference type="GO" id="GO:0009982">
    <property type="term" value="F:pseudouridine synthase activity"/>
    <property type="evidence" value="ECO:0007669"/>
    <property type="project" value="InterPro"/>
</dbReference>
<keyword evidence="7" id="KW-0413">Isomerase</keyword>
<reference evidence="18" key="1">
    <citation type="submission" date="2022-12" db="EMBL/GenBank/DDBJ databases">
        <authorList>
            <person name="Petersen C."/>
        </authorList>
    </citation>
    <scope>NUCLEOTIDE SEQUENCE</scope>
    <source>
        <strain evidence="18">IBT 35675</strain>
    </source>
</reference>
<evidence type="ECO:0000256" key="4">
    <source>
        <dbReference type="ARBA" id="ARBA00009375"/>
    </source>
</evidence>
<keyword evidence="5" id="KW-0507">mRNA processing</keyword>
<dbReference type="InterPro" id="IPR020097">
    <property type="entry name" value="PsdUridine_synth_TruA_a/b_dom"/>
</dbReference>
<dbReference type="NCBIfam" id="TIGR00071">
    <property type="entry name" value="hisT_truA"/>
    <property type="match status" value="1"/>
</dbReference>
<feature type="active site" description="Nucleophile" evidence="14">
    <location>
        <position position="193"/>
    </location>
</feature>
<organism evidence="18 19">
    <name type="scientific">Penicillium brevicompactum</name>
    <dbReference type="NCBI Taxonomy" id="5074"/>
    <lineage>
        <taxon>Eukaryota</taxon>
        <taxon>Fungi</taxon>
        <taxon>Dikarya</taxon>
        <taxon>Ascomycota</taxon>
        <taxon>Pezizomycotina</taxon>
        <taxon>Eurotiomycetes</taxon>
        <taxon>Eurotiomycetidae</taxon>
        <taxon>Eurotiales</taxon>
        <taxon>Aspergillaceae</taxon>
        <taxon>Penicillium</taxon>
    </lineage>
</organism>
<keyword evidence="6" id="KW-0819">tRNA processing</keyword>
<accession>A0A9W9UTQ2</accession>
<dbReference type="FunFam" id="3.30.70.660:FF:000002">
    <property type="entry name" value="tRNA pseudouridine synthase"/>
    <property type="match status" value="1"/>
</dbReference>
<dbReference type="GO" id="GO:0031119">
    <property type="term" value="P:tRNA pseudouridine synthesis"/>
    <property type="evidence" value="ECO:0007669"/>
    <property type="project" value="InterPro"/>
</dbReference>
<evidence type="ECO:0000256" key="9">
    <source>
        <dbReference type="ARBA" id="ARBA00036943"/>
    </source>
</evidence>
<dbReference type="GO" id="GO:0005634">
    <property type="term" value="C:nucleus"/>
    <property type="evidence" value="ECO:0007669"/>
    <property type="project" value="UniProtKB-SubCell"/>
</dbReference>
<evidence type="ECO:0000256" key="1">
    <source>
        <dbReference type="ARBA" id="ARBA00001166"/>
    </source>
</evidence>
<comment type="caution">
    <text evidence="18">The sequence shown here is derived from an EMBL/GenBank/DDBJ whole genome shotgun (WGS) entry which is preliminary data.</text>
</comment>
<dbReference type="Proteomes" id="UP001148299">
    <property type="component" value="Unassembled WGS sequence"/>
</dbReference>
<comment type="catalytic activity">
    <reaction evidence="9">
        <text>a uridine in tRNA = a pseudouridine in tRNA</text>
        <dbReference type="Rhea" id="RHEA:54572"/>
        <dbReference type="Rhea" id="RHEA-COMP:13339"/>
        <dbReference type="Rhea" id="RHEA-COMP:13934"/>
        <dbReference type="ChEBI" id="CHEBI:65314"/>
        <dbReference type="ChEBI" id="CHEBI:65315"/>
    </reaction>
</comment>
<dbReference type="Gene3D" id="3.30.70.660">
    <property type="entry name" value="Pseudouridine synthase I, catalytic domain, C-terminal subdomain"/>
    <property type="match status" value="1"/>
</dbReference>
<sequence length="636" mass="71465">MRASTICQRKISVILTAPRSLHPVGLIARNRNFVPRTFARSFWRDPSSPRADLSEIFQRIQWPTTKAEEAEVVEGVRTAIWDELSGGIDKRQRLEEQAEAKRRKIENGEEASLPIYATQFSKEEIDNEERRPKKKVALLMGYSGTGYSGMQLNENQRTIEGDLFSALVKVGAVSKANAADPKKSSFVRCARTDKGVHAAGNVVSLKMIVEDDDIIQRINNELSPQIRVWGYEVTSKSFSCYQMCDSRVYEYLMPSHCLLPPHPSTYLGKKIVEIAEEKGDLNDVKARQEEVATYWEEVDEKYIKPILSGLPEDIRTIVEKSLFQDDQPRDGLDPTADIEESATETPAPETEQSEQKTEESGESEPFVMEPRQKATVDAIKSIKAAYLAARRAYRAPASRVERLQECLSRYVGTINFHNYTIQKAHNDPSAKRHIKSFEVNPTPIIINGTEWLSLKVHGQSFMMHQIRKMVAMATMVVRSGCHPDRIPETYGPDRIAIPKAPGLGLLLERPIFDAYNKKAEGNERSPIDFGRWETELNEFKQREIYDRIFREEEERAGFGSFFNHIDHFPAEHFLYVTSGGISAAKLATATAPHDPGSPKAGARSRNGTRDHRVALAAIEGASDDEGKAPVGGEEEG</sequence>
<dbReference type="Gene3D" id="3.30.70.580">
    <property type="entry name" value="Pseudouridine synthase I, catalytic domain, N-terminal subdomain"/>
    <property type="match status" value="1"/>
</dbReference>
<evidence type="ECO:0000313" key="18">
    <source>
        <dbReference type="EMBL" id="KAJ5357143.1"/>
    </source>
</evidence>
<evidence type="ECO:0000256" key="3">
    <source>
        <dbReference type="ARBA" id="ARBA00004123"/>
    </source>
</evidence>
<comment type="function">
    <text evidence="10">Formation of pseudouridine at positions 27 and 28 in the anticodon stem and loop of transfer RNAs; at positions 34 and 36 of intron-containing precursor tRNA(Ile) and at position 35 in the intron-containing tRNA(Tyr). Catalyzes pseudouridylation at position 44 in U2 snRNA. Also catalyzes pseudouridylation of mRNAs.</text>
</comment>
<protein>
    <recommendedName>
        <fullName evidence="11">tRNA pseudouridine synthase 1</fullName>
    </recommendedName>
    <alternativeName>
        <fullName evidence="12">tRNA pseudouridylate synthase 1</fullName>
    </alternativeName>
    <alternativeName>
        <fullName evidence="13">tRNA-uridine isomerase 1</fullName>
    </alternativeName>
</protein>
<dbReference type="Pfam" id="PF01416">
    <property type="entry name" value="PseudoU_synth_1"/>
    <property type="match status" value="1"/>
</dbReference>
<evidence type="ECO:0000256" key="12">
    <source>
        <dbReference type="ARBA" id="ARBA00079072"/>
    </source>
</evidence>
<dbReference type="FunFam" id="3.30.70.580:FF:000002">
    <property type="entry name" value="tRNA pseudouridine synthase"/>
    <property type="match status" value="1"/>
</dbReference>
<dbReference type="InterPro" id="IPR041708">
    <property type="entry name" value="PUS1/PUS2-like"/>
</dbReference>
<evidence type="ECO:0000313" key="19">
    <source>
        <dbReference type="Proteomes" id="UP001148299"/>
    </source>
</evidence>
<dbReference type="PANTHER" id="PTHR11142">
    <property type="entry name" value="PSEUDOURIDYLATE SYNTHASE"/>
    <property type="match status" value="1"/>
</dbReference>
<dbReference type="SUPFAM" id="SSF55120">
    <property type="entry name" value="Pseudouridine synthase"/>
    <property type="match status" value="1"/>
</dbReference>
<feature type="region of interest" description="Disordered" evidence="16">
    <location>
        <begin position="321"/>
        <end position="369"/>
    </location>
</feature>
<evidence type="ECO:0000259" key="17">
    <source>
        <dbReference type="Pfam" id="PF01416"/>
    </source>
</evidence>
<dbReference type="InterPro" id="IPR020094">
    <property type="entry name" value="TruA/RsuA/RluB/E/F_N"/>
</dbReference>
<dbReference type="PANTHER" id="PTHR11142:SF4">
    <property type="entry name" value="PSEUDOURIDYLATE SYNTHASE 1 HOMOLOG"/>
    <property type="match status" value="1"/>
</dbReference>
<dbReference type="InterPro" id="IPR020103">
    <property type="entry name" value="PsdUridine_synth_cat_dom_sf"/>
</dbReference>
<evidence type="ECO:0000256" key="7">
    <source>
        <dbReference type="ARBA" id="ARBA00023235"/>
    </source>
</evidence>
<gene>
    <name evidence="18" type="ORF">N7541_004301</name>
</gene>
<name>A0A9W9UTQ2_PENBR</name>
<proteinExistence type="inferred from homology"/>
<evidence type="ECO:0000256" key="16">
    <source>
        <dbReference type="SAM" id="MobiDB-lite"/>
    </source>
</evidence>
<evidence type="ECO:0000256" key="6">
    <source>
        <dbReference type="ARBA" id="ARBA00022694"/>
    </source>
</evidence>
<dbReference type="GO" id="GO:0003723">
    <property type="term" value="F:RNA binding"/>
    <property type="evidence" value="ECO:0007669"/>
    <property type="project" value="InterPro"/>
</dbReference>
<feature type="domain" description="Pseudouridine synthase I TruA alpha/beta" evidence="17">
    <location>
        <begin position="409"/>
        <end position="513"/>
    </location>
</feature>
<dbReference type="AlphaFoldDB" id="A0A9W9UTQ2"/>
<feature type="compositionally biased region" description="Basic and acidic residues" evidence="16">
    <location>
        <begin position="321"/>
        <end position="332"/>
    </location>
</feature>
<keyword evidence="8" id="KW-0539">Nucleus</keyword>
<feature type="region of interest" description="Disordered" evidence="16">
    <location>
        <begin position="589"/>
        <end position="636"/>
    </location>
</feature>
<dbReference type="InterPro" id="IPR020095">
    <property type="entry name" value="PsdUridine_synth_TruA_C"/>
</dbReference>
<comment type="similarity">
    <text evidence="4">Belongs to the tRNA pseudouridine synthase TruA family.</text>
</comment>
<evidence type="ECO:0000256" key="15">
    <source>
        <dbReference type="PIRSR" id="PIRSR641708-2"/>
    </source>
</evidence>
<dbReference type="GO" id="GO:1990481">
    <property type="term" value="P:mRNA pseudouridine synthesis"/>
    <property type="evidence" value="ECO:0007669"/>
    <property type="project" value="TreeGrafter"/>
</dbReference>
<comment type="catalytic activity">
    <reaction evidence="1">
        <text>a uridine in mRNA = a pseudouridine in mRNA</text>
        <dbReference type="Rhea" id="RHEA:56644"/>
        <dbReference type="Rhea" id="RHEA-COMP:14658"/>
        <dbReference type="Rhea" id="RHEA-COMP:14659"/>
        <dbReference type="ChEBI" id="CHEBI:65314"/>
        <dbReference type="ChEBI" id="CHEBI:65315"/>
    </reaction>
</comment>
<reference evidence="18" key="2">
    <citation type="journal article" date="2023" name="IMA Fungus">
        <title>Comparative genomic study of the Penicillium genus elucidates a diverse pangenome and 15 lateral gene transfer events.</title>
        <authorList>
            <person name="Petersen C."/>
            <person name="Sorensen T."/>
            <person name="Nielsen M.R."/>
            <person name="Sondergaard T.E."/>
            <person name="Sorensen J.L."/>
            <person name="Fitzpatrick D.A."/>
            <person name="Frisvad J.C."/>
            <person name="Nielsen K.L."/>
        </authorList>
    </citation>
    <scope>NUCLEOTIDE SEQUENCE</scope>
    <source>
        <strain evidence="18">IBT 35675</strain>
    </source>
</reference>
<dbReference type="InterPro" id="IPR001406">
    <property type="entry name" value="PsdUridine_synth_TruA"/>
</dbReference>
<dbReference type="GO" id="GO:0031120">
    <property type="term" value="P:snRNA pseudouridine synthesis"/>
    <property type="evidence" value="ECO:0007669"/>
    <property type="project" value="UniProtKB-ARBA"/>
</dbReference>
<evidence type="ECO:0000256" key="8">
    <source>
        <dbReference type="ARBA" id="ARBA00023242"/>
    </source>
</evidence>
<dbReference type="CDD" id="cd02568">
    <property type="entry name" value="PseudoU_synth_PUS1_PUS2"/>
    <property type="match status" value="1"/>
</dbReference>
<evidence type="ECO:0000256" key="13">
    <source>
        <dbReference type="ARBA" id="ARBA00080858"/>
    </source>
</evidence>
<comment type="catalytic activity">
    <reaction evidence="2">
        <text>uridine in snRNA = pseudouridine in snRNA</text>
        <dbReference type="Rhea" id="RHEA:51124"/>
        <dbReference type="Rhea" id="RHEA-COMP:12891"/>
        <dbReference type="Rhea" id="RHEA-COMP:12892"/>
        <dbReference type="ChEBI" id="CHEBI:65314"/>
        <dbReference type="ChEBI" id="CHEBI:65315"/>
    </reaction>
</comment>
<feature type="binding site" evidence="15">
    <location>
        <position position="249"/>
    </location>
    <ligand>
        <name>substrate</name>
    </ligand>
</feature>
<evidence type="ECO:0000256" key="14">
    <source>
        <dbReference type="PIRSR" id="PIRSR641708-1"/>
    </source>
</evidence>
<evidence type="ECO:0000256" key="5">
    <source>
        <dbReference type="ARBA" id="ARBA00022664"/>
    </source>
</evidence>
<evidence type="ECO:0000256" key="10">
    <source>
        <dbReference type="ARBA" id="ARBA00053072"/>
    </source>
</evidence>
<dbReference type="GO" id="GO:0006397">
    <property type="term" value="P:mRNA processing"/>
    <property type="evidence" value="ECO:0007669"/>
    <property type="project" value="UniProtKB-KW"/>
</dbReference>
<evidence type="ECO:0000256" key="11">
    <source>
        <dbReference type="ARBA" id="ARBA00073968"/>
    </source>
</evidence>
<comment type="subcellular location">
    <subcellularLocation>
        <location evidence="3">Nucleus</location>
    </subcellularLocation>
</comment>
<keyword evidence="19" id="KW-1185">Reference proteome</keyword>